<feature type="domain" description="Helicase ATP-binding" evidence="5">
    <location>
        <begin position="27"/>
        <end position="208"/>
    </location>
</feature>
<dbReference type="AlphaFoldDB" id="A0A6C0I235"/>
<keyword evidence="2" id="KW-0378">Hydrolase</keyword>
<sequence>MAKANRDLPINYIISWIKKRMPEYGYNRANLEDRILIIRAETGSGKSTVLPVEVFRILRNKDTPMSEEYTGKMVICTQPRVLTTIALANDVSSRSWNPDIILGKTVGYQTGPSSNKPEGGLLFATAGVLAVQFENYTDVEIMDTYKFIIIDEAHERSQECDLLIMLLKNFYIRNKGNKNLPFMVLSSATFDINKYAKYFNICADDNTVEILGRTYPIVTHWPTESGKSYIDQSIAITKQIHEKNYNDPSDKCDILIFVPGIKQIDLIKLGLEEINKEYKSEDSKYAPFLILTINRDNINSQTKDFNLMFIRPSLLPLVFNKQVKRRIIIATIVAETGLTVDTLKYVIDCGWNKSTEIYQPWGIFGLITRPAPMSKIKQRKGRVGRLFPGEFYPLYTEQVYNALEVQQLPDFITMGIQDKFLSMVQIQQKQKIYMHTFPDFRVEDMSLLDMPSIESFIMANALANLLGFVSEAAPLPKKWPPNFATENIFGIEIGYGLTQLGHIAANIKSLGMESIKMILLSYIYDISMEDIININAIISVDGIFTLEEMRKKEDAPTGTKILLESIPNYKKLCDVIKLGQNSTNSKFSELDMQLQSYIILKLFFSDSFIELLFIFEKFIKMISNEMSIDDNISNWCITMGLDYTNLLFALTRRNEIIDELYFAGIDPFRNEQFKINNILFNFKDKQNLPILLNTIKSIKKCIYGGFFNNILELNPDDNSYYNNQGFRVKLNAPFIASKVFKLFSDIEYKPKWIISNKIELVAISSPDPTIPAPLLYSAQVKIISALDGFIYPDLEFGLPKISF</sequence>
<evidence type="ECO:0008006" key="8">
    <source>
        <dbReference type="Google" id="ProtNLM"/>
    </source>
</evidence>
<dbReference type="PROSITE" id="PS51194">
    <property type="entry name" value="HELICASE_CTER"/>
    <property type="match status" value="1"/>
</dbReference>
<proteinExistence type="predicted"/>
<dbReference type="InterPro" id="IPR014001">
    <property type="entry name" value="Helicase_ATP-bd"/>
</dbReference>
<evidence type="ECO:0000259" key="6">
    <source>
        <dbReference type="PROSITE" id="PS51194"/>
    </source>
</evidence>
<keyword evidence="4" id="KW-0067">ATP-binding</keyword>
<dbReference type="SMART" id="SM00487">
    <property type="entry name" value="DEXDc"/>
    <property type="match status" value="1"/>
</dbReference>
<dbReference type="GO" id="GO:0005524">
    <property type="term" value="F:ATP binding"/>
    <property type="evidence" value="ECO:0007669"/>
    <property type="project" value="UniProtKB-KW"/>
</dbReference>
<keyword evidence="1" id="KW-0547">Nucleotide-binding</keyword>
<name>A0A6C0I235_9ZZZZ</name>
<dbReference type="EMBL" id="MN740068">
    <property type="protein sequence ID" value="QHT86416.1"/>
    <property type="molecule type" value="Genomic_DNA"/>
</dbReference>
<evidence type="ECO:0000256" key="4">
    <source>
        <dbReference type="ARBA" id="ARBA00022840"/>
    </source>
</evidence>
<dbReference type="Gene3D" id="3.40.50.300">
    <property type="entry name" value="P-loop containing nucleotide triphosphate hydrolases"/>
    <property type="match status" value="2"/>
</dbReference>
<dbReference type="GO" id="GO:0016787">
    <property type="term" value="F:hydrolase activity"/>
    <property type="evidence" value="ECO:0007669"/>
    <property type="project" value="UniProtKB-KW"/>
</dbReference>
<evidence type="ECO:0000256" key="3">
    <source>
        <dbReference type="ARBA" id="ARBA00022806"/>
    </source>
</evidence>
<feature type="domain" description="Helicase C-terminal" evidence="6">
    <location>
        <begin position="244"/>
        <end position="427"/>
    </location>
</feature>
<dbReference type="SUPFAM" id="SSF52540">
    <property type="entry name" value="P-loop containing nucleoside triphosphate hydrolases"/>
    <property type="match status" value="1"/>
</dbReference>
<evidence type="ECO:0000259" key="5">
    <source>
        <dbReference type="PROSITE" id="PS51192"/>
    </source>
</evidence>
<evidence type="ECO:0000313" key="7">
    <source>
        <dbReference type="EMBL" id="QHT86416.1"/>
    </source>
</evidence>
<dbReference type="PANTHER" id="PTHR18934:SF91">
    <property type="entry name" value="PRE-MRNA-SPLICING FACTOR ATP-DEPENDENT RNA HELICASE PRP16"/>
    <property type="match status" value="1"/>
</dbReference>
<dbReference type="PANTHER" id="PTHR18934">
    <property type="entry name" value="ATP-DEPENDENT RNA HELICASE"/>
    <property type="match status" value="1"/>
</dbReference>
<evidence type="ECO:0000256" key="2">
    <source>
        <dbReference type="ARBA" id="ARBA00022801"/>
    </source>
</evidence>
<reference evidence="7" key="1">
    <citation type="journal article" date="2020" name="Nature">
        <title>Giant virus diversity and host interactions through global metagenomics.</title>
        <authorList>
            <person name="Schulz F."/>
            <person name="Roux S."/>
            <person name="Paez-Espino D."/>
            <person name="Jungbluth S."/>
            <person name="Walsh D.A."/>
            <person name="Denef V.J."/>
            <person name="McMahon K.D."/>
            <person name="Konstantinidis K.T."/>
            <person name="Eloe-Fadrosh E.A."/>
            <person name="Kyrpides N.C."/>
            <person name="Woyke T."/>
        </authorList>
    </citation>
    <scope>NUCLEOTIDE SEQUENCE</scope>
    <source>
        <strain evidence="7">GVMAG-M-3300023184-186</strain>
    </source>
</reference>
<accession>A0A6C0I235</accession>
<organism evidence="7">
    <name type="scientific">viral metagenome</name>
    <dbReference type="NCBI Taxonomy" id="1070528"/>
    <lineage>
        <taxon>unclassified sequences</taxon>
        <taxon>metagenomes</taxon>
        <taxon>organismal metagenomes</taxon>
    </lineage>
</organism>
<dbReference type="InterPro" id="IPR001650">
    <property type="entry name" value="Helicase_C-like"/>
</dbReference>
<dbReference type="InterPro" id="IPR027417">
    <property type="entry name" value="P-loop_NTPase"/>
</dbReference>
<dbReference type="Pfam" id="PF00271">
    <property type="entry name" value="Helicase_C"/>
    <property type="match status" value="1"/>
</dbReference>
<dbReference type="PROSITE" id="PS51192">
    <property type="entry name" value="HELICASE_ATP_BIND_1"/>
    <property type="match status" value="1"/>
</dbReference>
<dbReference type="GO" id="GO:0004386">
    <property type="term" value="F:helicase activity"/>
    <property type="evidence" value="ECO:0007669"/>
    <property type="project" value="UniProtKB-KW"/>
</dbReference>
<keyword evidence="3" id="KW-0347">Helicase</keyword>
<dbReference type="InterPro" id="IPR011545">
    <property type="entry name" value="DEAD/DEAH_box_helicase_dom"/>
</dbReference>
<dbReference type="Pfam" id="PF00270">
    <property type="entry name" value="DEAD"/>
    <property type="match status" value="1"/>
</dbReference>
<evidence type="ECO:0000256" key="1">
    <source>
        <dbReference type="ARBA" id="ARBA00022741"/>
    </source>
</evidence>
<protein>
    <recommendedName>
        <fullName evidence="8">Helicase ATP-binding domain-containing protein</fullName>
    </recommendedName>
</protein>
<dbReference type="GO" id="GO:0003723">
    <property type="term" value="F:RNA binding"/>
    <property type="evidence" value="ECO:0007669"/>
    <property type="project" value="TreeGrafter"/>
</dbReference>
<dbReference type="CDD" id="cd17917">
    <property type="entry name" value="DEXHc_RHA-like"/>
    <property type="match status" value="1"/>
</dbReference>